<dbReference type="STRING" id="349095.SAMN05660299_01720"/>
<feature type="region of interest" description="Disordered" evidence="1">
    <location>
        <begin position="1"/>
        <end position="22"/>
    </location>
</feature>
<protein>
    <submittedName>
        <fullName evidence="2">Uncharacterized protein</fullName>
    </submittedName>
</protein>
<proteinExistence type="predicted"/>
<organism evidence="2 3">
    <name type="scientific">Megasphaera paucivorans</name>
    <dbReference type="NCBI Taxonomy" id="349095"/>
    <lineage>
        <taxon>Bacteria</taxon>
        <taxon>Bacillati</taxon>
        <taxon>Bacillota</taxon>
        <taxon>Negativicutes</taxon>
        <taxon>Veillonellales</taxon>
        <taxon>Veillonellaceae</taxon>
        <taxon>Megasphaera</taxon>
    </lineage>
</organism>
<sequence length="127" mass="14603">MTDTYDDIIHLPHPASPTHPRMSVSARTTQFSQYATLTGYGNAVKETARLTNQKLELEEDRKAAINEMLMLIQAQIEHKLQVAITYFKPDDKKDGGTYITTYGRVEYWMVTHMLRNKGIYISHKRVG</sequence>
<keyword evidence="3" id="KW-1185">Reference proteome</keyword>
<dbReference type="Proteomes" id="UP000199309">
    <property type="component" value="Unassembled WGS sequence"/>
</dbReference>
<dbReference type="OrthoDB" id="361760at2"/>
<reference evidence="2 3" key="1">
    <citation type="submission" date="2016-10" db="EMBL/GenBank/DDBJ databases">
        <authorList>
            <person name="de Groot N.N."/>
        </authorList>
    </citation>
    <scope>NUCLEOTIDE SEQUENCE [LARGE SCALE GENOMIC DNA]</scope>
    <source>
        <strain evidence="2 3">DSM 16981</strain>
    </source>
</reference>
<dbReference type="EMBL" id="FNHQ01000016">
    <property type="protein sequence ID" value="SDM89779.1"/>
    <property type="molecule type" value="Genomic_DNA"/>
</dbReference>
<name>A0A1G9WZ97_9FIRM</name>
<evidence type="ECO:0000256" key="1">
    <source>
        <dbReference type="SAM" id="MobiDB-lite"/>
    </source>
</evidence>
<dbReference type="RefSeq" id="WP_091650625.1">
    <property type="nucleotide sequence ID" value="NZ_FNHQ01000016.1"/>
</dbReference>
<dbReference type="AlphaFoldDB" id="A0A1G9WZ97"/>
<evidence type="ECO:0000313" key="2">
    <source>
        <dbReference type="EMBL" id="SDM89779.1"/>
    </source>
</evidence>
<accession>A0A1G9WZ97</accession>
<gene>
    <name evidence="2" type="ORF">SAMN05660299_01720</name>
</gene>
<evidence type="ECO:0000313" key="3">
    <source>
        <dbReference type="Proteomes" id="UP000199309"/>
    </source>
</evidence>